<comment type="similarity">
    <text evidence="1">Belongs to the glycosyl hydrolase 13 family.</text>
</comment>
<dbReference type="GO" id="GO:0009313">
    <property type="term" value="P:oligosaccharide catabolic process"/>
    <property type="evidence" value="ECO:0007669"/>
    <property type="project" value="TreeGrafter"/>
</dbReference>
<accession>A0A292IJP1</accession>
<dbReference type="InterPro" id="IPR006047">
    <property type="entry name" value="GH13_cat_dom"/>
</dbReference>
<dbReference type="Proteomes" id="UP000261764">
    <property type="component" value="Chromosome I"/>
</dbReference>
<dbReference type="RefSeq" id="WP_343251400.1">
    <property type="nucleotide sequence ID" value="NZ_HG937516.1"/>
</dbReference>
<dbReference type="PANTHER" id="PTHR10357:SF179">
    <property type="entry name" value="NEUTRAL AND BASIC AMINO ACID TRANSPORT PROTEIN RBAT"/>
    <property type="match status" value="1"/>
</dbReference>
<proteinExistence type="inferred from homology"/>
<evidence type="ECO:0000256" key="1">
    <source>
        <dbReference type="ARBA" id="ARBA00008061"/>
    </source>
</evidence>
<dbReference type="GO" id="GO:0004556">
    <property type="term" value="F:alpha-amylase activity"/>
    <property type="evidence" value="ECO:0007669"/>
    <property type="project" value="TreeGrafter"/>
</dbReference>
<dbReference type="EMBL" id="HG937516">
    <property type="protein sequence ID" value="CDN40772.1"/>
    <property type="molecule type" value="Genomic_DNA"/>
</dbReference>
<evidence type="ECO:0000313" key="4">
    <source>
        <dbReference type="Proteomes" id="UP000261764"/>
    </source>
</evidence>
<dbReference type="KEGG" id="mamp:MAMA39_06550"/>
<sequence length="532" mass="63235">MQSKQIIGYQIYLKSFYDGLQTGQGNIQGLIEKLPYLADLGINLIWLCPIYDADMIDAGYDVKNYFEIHAGYGTLNDFKEFIQKAKSLKIEVMMDLVINHLSTNSIIFQKAKQSRNNPEYDFFIWSDQPDGKQQSYFGESAWEFNKQTNSYYFHLFAINQADLNWDNPKVRAYIQEVIQFWIDLGVTYFRLDAFEHVGKTITPFAIKYGKYHYQYMNELAQKVFIPNQVHVYAEAWSLTKEIAKQFTNYHHQILEGFFYSGLHDLDWRRKNEAYALVKNRPVFKDLQKVYQYFELDGSYINSWTNHDTPRAISRYFQRNLHWHYYQQTMMYMFIMTNKGIPFFFQGEEFGMLNPKYENWQDYPDLTLKDQYNGRVRKRHELTHMQFEKTIKTGARALSRSIICWDNQKPNLGFSAAEKIWSKPGQNVNNPDLAKDLQSKQSLVFFLKKLIAIRKQKKMEILTSYSRFKIIHFSNEFAIVQLSKGNEKVQLEFNFTNQTIVTGKDQKMKLILSNYEITDHYKLQPYEARIYKS</sequence>
<organism evidence="3 4">
    <name type="scientific">Mycoplasma amphoriforme A39</name>
    <dbReference type="NCBI Taxonomy" id="572419"/>
    <lineage>
        <taxon>Bacteria</taxon>
        <taxon>Bacillati</taxon>
        <taxon>Mycoplasmatota</taxon>
        <taxon>Mollicutes</taxon>
        <taxon>Mycoplasmataceae</taxon>
        <taxon>Mycoplasma</taxon>
    </lineage>
</organism>
<reference evidence="3 4" key="1">
    <citation type="journal article" date="2015" name="Clin. Infect. Dis.">
        <title>Genomic Investigations unmask Mycoplasma amphoriforme, a new respiratory pathogen.</title>
        <authorList>
            <person name="Gillespie S.H."/>
            <person name="Ling C.L."/>
            <person name="Oravcova K."/>
            <person name="Pinheiro M."/>
            <person name="Wells L."/>
            <person name="Bryant J.M."/>
            <person name="McHugh T.D."/>
            <person name="Bebear C."/>
            <person name="Webster D."/>
            <person name="Harris S.R."/>
            <person name="Seth-Smith H.M."/>
            <person name="Thomson N.R."/>
        </authorList>
    </citation>
    <scope>NUCLEOTIDE SEQUENCE [LARGE SCALE GENOMIC DNA]</scope>
    <source>
        <strain evidence="3 4">A39</strain>
    </source>
</reference>
<keyword evidence="4" id="KW-1185">Reference proteome</keyword>
<gene>
    <name evidence="3" type="ORF">MAMA39_06550</name>
</gene>
<dbReference type="InterPro" id="IPR017853">
    <property type="entry name" value="GH"/>
</dbReference>
<dbReference type="SMART" id="SM00642">
    <property type="entry name" value="Aamy"/>
    <property type="match status" value="1"/>
</dbReference>
<dbReference type="InterPro" id="IPR045857">
    <property type="entry name" value="O16G_dom_2"/>
</dbReference>
<dbReference type="PANTHER" id="PTHR10357">
    <property type="entry name" value="ALPHA-AMYLASE FAMILY MEMBER"/>
    <property type="match status" value="1"/>
</dbReference>
<evidence type="ECO:0000259" key="2">
    <source>
        <dbReference type="SMART" id="SM00642"/>
    </source>
</evidence>
<protein>
    <recommendedName>
        <fullName evidence="2">Glycosyl hydrolase family 13 catalytic domain-containing protein</fullName>
    </recommendedName>
</protein>
<name>A0A292IJP1_9MOLU</name>
<evidence type="ECO:0000313" key="3">
    <source>
        <dbReference type="EMBL" id="CDN40772.1"/>
    </source>
</evidence>
<dbReference type="Gene3D" id="2.60.40.1180">
    <property type="entry name" value="Golgi alpha-mannosidase II"/>
    <property type="match status" value="1"/>
</dbReference>
<dbReference type="Gene3D" id="3.20.20.80">
    <property type="entry name" value="Glycosidases"/>
    <property type="match status" value="1"/>
</dbReference>
<dbReference type="Pfam" id="PF00128">
    <property type="entry name" value="Alpha-amylase"/>
    <property type="match status" value="1"/>
</dbReference>
<dbReference type="SUPFAM" id="SSF51445">
    <property type="entry name" value="(Trans)glycosidases"/>
    <property type="match status" value="1"/>
</dbReference>
<dbReference type="InterPro" id="IPR013780">
    <property type="entry name" value="Glyco_hydro_b"/>
</dbReference>
<dbReference type="AlphaFoldDB" id="A0A292IJP1"/>
<dbReference type="Gene3D" id="3.90.400.10">
    <property type="entry name" value="Oligo-1,6-glucosidase, Domain 2"/>
    <property type="match status" value="1"/>
</dbReference>
<feature type="domain" description="Glycosyl hydrolase family 13 catalytic" evidence="2">
    <location>
        <begin position="10"/>
        <end position="378"/>
    </location>
</feature>